<dbReference type="Gene3D" id="1.25.40.10">
    <property type="entry name" value="Tetratricopeptide repeat domain"/>
    <property type="match status" value="2"/>
</dbReference>
<organism evidence="3 4">
    <name type="scientific">Anaeramoeba flamelloides</name>
    <dbReference type="NCBI Taxonomy" id="1746091"/>
    <lineage>
        <taxon>Eukaryota</taxon>
        <taxon>Metamonada</taxon>
        <taxon>Anaeramoebidae</taxon>
        <taxon>Anaeramoeba</taxon>
    </lineage>
</organism>
<accession>A0ABQ8Y7N2</accession>
<dbReference type="Pfam" id="PF08238">
    <property type="entry name" value="Sel1"/>
    <property type="match status" value="6"/>
</dbReference>
<protein>
    <submittedName>
        <fullName evidence="3">Activator of c kinase protein</fullName>
    </submittedName>
</protein>
<reference evidence="3" key="1">
    <citation type="submission" date="2022-08" db="EMBL/GenBank/DDBJ databases">
        <title>Novel sulfate-reducing endosymbionts in the free-living metamonad Anaeramoeba.</title>
        <authorList>
            <person name="Jerlstrom-Hultqvist J."/>
            <person name="Cepicka I."/>
            <person name="Gallot-Lavallee L."/>
            <person name="Salas-Leiva D."/>
            <person name="Curtis B.A."/>
            <person name="Zahonova K."/>
            <person name="Pipaliya S."/>
            <person name="Dacks J."/>
            <person name="Roger A.J."/>
        </authorList>
    </citation>
    <scope>NUCLEOTIDE SEQUENCE</scope>
    <source>
        <strain evidence="3">Schooner1</strain>
    </source>
</reference>
<evidence type="ECO:0000259" key="2">
    <source>
        <dbReference type="PROSITE" id="PS50097"/>
    </source>
</evidence>
<sequence>MFEKLFQKIKEEDQEAMSIYGFYLYEGLNLLENKKKAVKLFKKSESYPISQYYLSKGHRKGIHLQKDIQLSIQYLKKSALQNYPPALTKLGERYYYGLDGVVKDRLESLVLWQISSEKGDTKAITLLNVCFRKQTQEDKRIIKDIKRRSNVLKLGCWQLVLGYLYQTGNGLKKNLEKSIRSYKNAAKCNLKQISALAYWRLGNLFFTRDFQLPTEKSLSYYLKSSQLGSANSYYHYIRCTNALKKSSISPEELYRSYLSALNQGSLRSLIGIGACLMDGYGCKLAPEKGFGYWNYSMRMGLGAGTSNVGFCYHNRYGVETRSLDLAMQYYHFGSMKQLNYNCMKNLSICLKIGSQNLQNSIVDSIWWLACSAALGEKDSQLQFQKNTPLQMITKYMLSTKKDLLLYSRARLLDLQIIVPQGINECTKKKKKIFDQIIHSFPRLLDELQKSIFLKNLKKSKRFNQDTSNGKGNEDEKSNGNGNDVEKKKENENGNENNNIDENIKSNGILLTQMEDYKVIENLCKSRIWDLGIYKHLNILQENGMEILKIIKIKNKSNLTPSSYITNSNFISKTILKLQHNFSVYQDFLGFINYDGFNVLNFGGIKVFKNWTLKRLIDLNLTEKLFETIIQQFSLSKIEINSLLKWVLADVVDDLQLLRKIIKTLEIDIQNKLTLKNYLINLYTNQANTMDFKIICSNGIDFVSCHKSVLIARCKLFKNMFSSIENDCAKVSDYTNKSPLTFQIFIKFLYFNKLKVSWFKDSPYYSLKHVILNQLEGMDDFYQLNIHSNFNSEIKKIKNHFQIK</sequence>
<dbReference type="PANTHER" id="PTHR43628:SF1">
    <property type="entry name" value="CHITIN SYNTHASE REGULATORY FACTOR 2-RELATED"/>
    <property type="match status" value="1"/>
</dbReference>
<proteinExistence type="predicted"/>
<gene>
    <name evidence="3" type="ORF">M0813_24525</name>
</gene>
<evidence type="ECO:0000313" key="4">
    <source>
        <dbReference type="Proteomes" id="UP001150062"/>
    </source>
</evidence>
<dbReference type="Gene3D" id="3.30.710.10">
    <property type="entry name" value="Potassium Channel Kv1.1, Chain A"/>
    <property type="match status" value="1"/>
</dbReference>
<comment type="caution">
    <text evidence="3">The sequence shown here is derived from an EMBL/GenBank/DDBJ whole genome shotgun (WGS) entry which is preliminary data.</text>
</comment>
<name>A0ABQ8Y7N2_9EUKA</name>
<keyword evidence="3" id="KW-0418">Kinase</keyword>
<dbReference type="InterPro" id="IPR011333">
    <property type="entry name" value="SKP1/BTB/POZ_sf"/>
</dbReference>
<dbReference type="CDD" id="cd18186">
    <property type="entry name" value="BTB_POZ_ZBTB_KLHL-like"/>
    <property type="match status" value="1"/>
</dbReference>
<dbReference type="GO" id="GO:0016301">
    <property type="term" value="F:kinase activity"/>
    <property type="evidence" value="ECO:0007669"/>
    <property type="project" value="UniProtKB-KW"/>
</dbReference>
<dbReference type="SMART" id="SM00671">
    <property type="entry name" value="SEL1"/>
    <property type="match status" value="7"/>
</dbReference>
<feature type="region of interest" description="Disordered" evidence="1">
    <location>
        <begin position="462"/>
        <end position="499"/>
    </location>
</feature>
<keyword evidence="4" id="KW-1185">Reference proteome</keyword>
<dbReference type="InterPro" id="IPR000210">
    <property type="entry name" value="BTB/POZ_dom"/>
</dbReference>
<dbReference type="SUPFAM" id="SSF54695">
    <property type="entry name" value="POZ domain"/>
    <property type="match status" value="1"/>
</dbReference>
<evidence type="ECO:0000313" key="3">
    <source>
        <dbReference type="EMBL" id="KAJ6240182.1"/>
    </source>
</evidence>
<feature type="compositionally biased region" description="Basic and acidic residues" evidence="1">
    <location>
        <begin position="471"/>
        <end position="491"/>
    </location>
</feature>
<keyword evidence="3" id="KW-0808">Transferase</keyword>
<dbReference type="InterPro" id="IPR052945">
    <property type="entry name" value="Mitotic_Regulator"/>
</dbReference>
<feature type="domain" description="BTB" evidence="2">
    <location>
        <begin position="689"/>
        <end position="757"/>
    </location>
</feature>
<dbReference type="InterPro" id="IPR006597">
    <property type="entry name" value="Sel1-like"/>
</dbReference>
<dbReference type="Proteomes" id="UP001150062">
    <property type="component" value="Unassembled WGS sequence"/>
</dbReference>
<dbReference type="SUPFAM" id="SSF81901">
    <property type="entry name" value="HCP-like"/>
    <property type="match status" value="2"/>
</dbReference>
<dbReference type="PROSITE" id="PS50097">
    <property type="entry name" value="BTB"/>
    <property type="match status" value="1"/>
</dbReference>
<evidence type="ECO:0000256" key="1">
    <source>
        <dbReference type="SAM" id="MobiDB-lite"/>
    </source>
</evidence>
<dbReference type="PANTHER" id="PTHR43628">
    <property type="entry name" value="ACTIVATOR OF C KINASE PROTEIN 1-RELATED"/>
    <property type="match status" value="1"/>
</dbReference>
<dbReference type="EMBL" id="JAOAOG010000213">
    <property type="protein sequence ID" value="KAJ6240182.1"/>
    <property type="molecule type" value="Genomic_DNA"/>
</dbReference>
<dbReference type="InterPro" id="IPR011990">
    <property type="entry name" value="TPR-like_helical_dom_sf"/>
</dbReference>
<dbReference type="Pfam" id="PF00651">
    <property type="entry name" value="BTB"/>
    <property type="match status" value="1"/>
</dbReference>